<sequence>MSARIGYPSDLTDAQWALIEPADGIELRFRFLRRRSSSPPEPTDRMVGTGQAIGGFVDSFLRLRSALEKKVQKRYDTRGKPLAIFVGAWDSACTVDQFEDALLGEQFLVNSGEVKRANNGFFGRNRERPAGKHQELSCVVALRGWRPWQSDNPSILRFDNPFAAVSFPDELLPADYRLGVVRDERKLWLEWTPTRPGLA</sequence>
<accession>A0A317K6H0</accession>
<protein>
    <submittedName>
        <fullName evidence="1">Uncharacterized protein</fullName>
    </submittedName>
</protein>
<evidence type="ECO:0000313" key="1">
    <source>
        <dbReference type="EMBL" id="PWU48785.1"/>
    </source>
</evidence>
<dbReference type="EMBL" id="QGSV01000151">
    <property type="protein sequence ID" value="PWU48785.1"/>
    <property type="molecule type" value="Genomic_DNA"/>
</dbReference>
<reference evidence="2" key="1">
    <citation type="submission" date="2018-05" db="EMBL/GenBank/DDBJ databases">
        <title>Micromonospora globispora sp. nov. and Micromonospora rugosa sp. nov., isolated from marine sediment.</title>
        <authorList>
            <person name="Carro L."/>
            <person name="Aysel V."/>
            <person name="Cetin D."/>
            <person name="Igual J.M."/>
            <person name="Klenk H.-P."/>
            <person name="Trujillo M.E."/>
            <person name="Sahin N."/>
        </authorList>
    </citation>
    <scope>NUCLEOTIDE SEQUENCE [LARGE SCALE GENOMIC DNA]</scope>
    <source>
        <strain evidence="2">S2904</strain>
    </source>
</reference>
<organism evidence="1 2">
    <name type="scientific">Micromonospora globispora</name>
    <dbReference type="NCBI Taxonomy" id="1450148"/>
    <lineage>
        <taxon>Bacteria</taxon>
        <taxon>Bacillati</taxon>
        <taxon>Actinomycetota</taxon>
        <taxon>Actinomycetes</taxon>
        <taxon>Micromonosporales</taxon>
        <taxon>Micromonosporaceae</taxon>
        <taxon>Micromonospora</taxon>
    </lineage>
</organism>
<dbReference type="Proteomes" id="UP000245683">
    <property type="component" value="Unassembled WGS sequence"/>
</dbReference>
<gene>
    <name evidence="1" type="ORF">DLJ46_10870</name>
</gene>
<comment type="caution">
    <text evidence="1">The sequence shown here is derived from an EMBL/GenBank/DDBJ whole genome shotgun (WGS) entry which is preliminary data.</text>
</comment>
<name>A0A317K6H0_9ACTN</name>
<keyword evidence="2" id="KW-1185">Reference proteome</keyword>
<dbReference type="AlphaFoldDB" id="A0A317K6H0"/>
<evidence type="ECO:0000313" key="2">
    <source>
        <dbReference type="Proteomes" id="UP000245683"/>
    </source>
</evidence>
<proteinExistence type="predicted"/>